<dbReference type="AlphaFoldDB" id="A0AAV1AKZ7"/>
<keyword evidence="2" id="KW-1015">Disulfide bond</keyword>
<dbReference type="PANTHER" id="PTHR35357">
    <property type="entry name" value="OS02G0537100 PROTEIN"/>
    <property type="match status" value="1"/>
</dbReference>
<organism evidence="6 7">
    <name type="scientific">Vicia faba</name>
    <name type="common">Broad bean</name>
    <name type="synonym">Faba vulgaris</name>
    <dbReference type="NCBI Taxonomy" id="3906"/>
    <lineage>
        <taxon>Eukaryota</taxon>
        <taxon>Viridiplantae</taxon>
        <taxon>Streptophyta</taxon>
        <taxon>Embryophyta</taxon>
        <taxon>Tracheophyta</taxon>
        <taxon>Spermatophyta</taxon>
        <taxon>Magnoliopsida</taxon>
        <taxon>eudicotyledons</taxon>
        <taxon>Gunneridae</taxon>
        <taxon>Pentapetalae</taxon>
        <taxon>rosids</taxon>
        <taxon>fabids</taxon>
        <taxon>Fabales</taxon>
        <taxon>Fabaceae</taxon>
        <taxon>Papilionoideae</taxon>
        <taxon>50 kb inversion clade</taxon>
        <taxon>NPAAA clade</taxon>
        <taxon>Hologalegina</taxon>
        <taxon>IRL clade</taxon>
        <taxon>Fabeae</taxon>
        <taxon>Vicia</taxon>
    </lineage>
</organism>
<reference evidence="6 7" key="1">
    <citation type="submission" date="2023-01" db="EMBL/GenBank/DDBJ databases">
        <authorList>
            <person name="Kreplak J."/>
        </authorList>
    </citation>
    <scope>NUCLEOTIDE SEQUENCE [LARGE SCALE GENOMIC DNA]</scope>
</reference>
<gene>
    <name evidence="6" type="ORF">VFH_IV198720</name>
</gene>
<evidence type="ECO:0000256" key="2">
    <source>
        <dbReference type="ARBA" id="ARBA00023157"/>
    </source>
</evidence>
<dbReference type="Gene3D" id="1.20.140.40">
    <property type="entry name" value="Invertase/pectin methylesterase inhibitor family protein"/>
    <property type="match status" value="1"/>
</dbReference>
<evidence type="ECO:0000313" key="6">
    <source>
        <dbReference type="EMBL" id="CAI8610789.1"/>
    </source>
</evidence>
<evidence type="ECO:0000256" key="4">
    <source>
        <dbReference type="SAM" id="SignalP"/>
    </source>
</evidence>
<accession>A0AAV1AKZ7</accession>
<dbReference type="SMART" id="SM00856">
    <property type="entry name" value="PMEI"/>
    <property type="match status" value="1"/>
</dbReference>
<dbReference type="EMBL" id="OX451739">
    <property type="protein sequence ID" value="CAI8610789.1"/>
    <property type="molecule type" value="Genomic_DNA"/>
</dbReference>
<dbReference type="PANTHER" id="PTHR35357:SF8">
    <property type="entry name" value="OS01G0111000 PROTEIN"/>
    <property type="match status" value="1"/>
</dbReference>
<dbReference type="InterPro" id="IPR034087">
    <property type="entry name" value="C/VIF1"/>
</dbReference>
<dbReference type="InterPro" id="IPR006501">
    <property type="entry name" value="Pectinesterase_inhib_dom"/>
</dbReference>
<evidence type="ECO:0000256" key="1">
    <source>
        <dbReference type="ARBA" id="ARBA00022729"/>
    </source>
</evidence>
<evidence type="ECO:0000256" key="3">
    <source>
        <dbReference type="ARBA" id="ARBA00038471"/>
    </source>
</evidence>
<dbReference type="CDD" id="cd15796">
    <property type="entry name" value="CIF_like"/>
    <property type="match status" value="1"/>
</dbReference>
<comment type="similarity">
    <text evidence="3">Belongs to the PMEI family.</text>
</comment>
<dbReference type="NCBIfam" id="TIGR01614">
    <property type="entry name" value="PME_inhib"/>
    <property type="match status" value="1"/>
</dbReference>
<dbReference type="Pfam" id="PF04043">
    <property type="entry name" value="PMEI"/>
    <property type="match status" value="1"/>
</dbReference>
<dbReference type="Proteomes" id="UP001157006">
    <property type="component" value="Chromosome 4"/>
</dbReference>
<sequence length="178" mass="19667">MLKPLALLILFLSTIQPNNGENSLEKTCNQTPNKTLCIQYLESSPRSPNADVHEFALIMFNIMRDKATTTIIKIDKLLAGNNIRPGTREYKSLEICATIYKEIATSNARRALETLPAGDPEAAIDAANDVVRKANQCEDNFVGRISKDMRTPVSDDNKDMENVATISAAIAELLRRSS</sequence>
<dbReference type="GO" id="GO:0004857">
    <property type="term" value="F:enzyme inhibitor activity"/>
    <property type="evidence" value="ECO:0007669"/>
    <property type="project" value="InterPro"/>
</dbReference>
<name>A0AAV1AKZ7_VICFA</name>
<proteinExistence type="inferred from homology"/>
<dbReference type="SUPFAM" id="SSF101148">
    <property type="entry name" value="Plant invertase/pectin methylesterase inhibitor"/>
    <property type="match status" value="1"/>
</dbReference>
<evidence type="ECO:0000259" key="5">
    <source>
        <dbReference type="SMART" id="SM00856"/>
    </source>
</evidence>
<protein>
    <recommendedName>
        <fullName evidence="5">Pectinesterase inhibitor domain-containing protein</fullName>
    </recommendedName>
</protein>
<dbReference type="InterPro" id="IPR035513">
    <property type="entry name" value="Invertase/methylesterase_inhib"/>
</dbReference>
<feature type="domain" description="Pectinesterase inhibitor" evidence="5">
    <location>
        <begin position="19"/>
        <end position="170"/>
    </location>
</feature>
<feature type="signal peptide" evidence="4">
    <location>
        <begin position="1"/>
        <end position="20"/>
    </location>
</feature>
<feature type="chain" id="PRO_5043561408" description="Pectinesterase inhibitor domain-containing protein" evidence="4">
    <location>
        <begin position="21"/>
        <end position="178"/>
    </location>
</feature>
<keyword evidence="1 4" id="KW-0732">Signal</keyword>
<evidence type="ECO:0000313" key="7">
    <source>
        <dbReference type="Proteomes" id="UP001157006"/>
    </source>
</evidence>
<keyword evidence="7" id="KW-1185">Reference proteome</keyword>